<evidence type="ECO:0000313" key="17">
    <source>
        <dbReference type="Proteomes" id="UP000583387"/>
    </source>
</evidence>
<evidence type="ECO:0000256" key="13">
    <source>
        <dbReference type="PIRSR" id="PIRSR603542-2"/>
    </source>
</evidence>
<comment type="caution">
    <text evidence="16">The sequence shown here is derived from an EMBL/GenBank/DDBJ whole genome shotgun (WGS) entry which is preliminary data.</text>
</comment>
<evidence type="ECO:0000256" key="11">
    <source>
        <dbReference type="ARBA" id="ARBA00049191"/>
    </source>
</evidence>
<feature type="binding site" evidence="12">
    <location>
        <position position="119"/>
    </location>
    <ligand>
        <name>CoA</name>
        <dbReference type="ChEBI" id="CHEBI:57287"/>
    </ligand>
</feature>
<feature type="binding site" evidence="12">
    <location>
        <position position="165"/>
    </location>
    <ligand>
        <name>CoA</name>
        <dbReference type="ChEBI" id="CHEBI:57287"/>
    </ligand>
</feature>
<comment type="function">
    <text evidence="1">Involved in the biosynthesis of the siderophore enterobactin (enterochelin), which is a macrocyclic trimeric lactone of N-(2,3-dihydroxybenzoyl)-serine. The serine trilactone serves as a scaffolding for the three catechol functionalities that provide hexadentate coordination for the tightly ligated iron(2+) atoms. Plays an essential role in the assembly of the enterobactin by catalyzing the transfer of the 4'-phosphopantetheine (Ppant) moiety from coenzyme A to the apo-domains of both EntB (ArCP domain) and EntF (PCP domain) to yield their holo-forms which make them competent for the activation of 2,3-dihydroxybenzoate (DHB) and L-serine, respectively.</text>
</comment>
<evidence type="ECO:0000256" key="9">
    <source>
        <dbReference type="ARBA" id="ARBA00031996"/>
    </source>
</evidence>
<evidence type="ECO:0000256" key="6">
    <source>
        <dbReference type="ARBA" id="ARBA00022679"/>
    </source>
</evidence>
<feature type="binding site" evidence="12">
    <location>
        <position position="169"/>
    </location>
    <ligand>
        <name>CoA</name>
        <dbReference type="ChEBI" id="CHEBI:57287"/>
    </ligand>
</feature>
<feature type="binding site" evidence="13">
    <location>
        <position position="120"/>
    </location>
    <ligand>
        <name>Mg(2+)</name>
        <dbReference type="ChEBI" id="CHEBI:18420"/>
    </ligand>
</feature>
<evidence type="ECO:0000256" key="3">
    <source>
        <dbReference type="ARBA" id="ARBA00008342"/>
    </source>
</evidence>
<evidence type="ECO:0000256" key="10">
    <source>
        <dbReference type="ARBA" id="ARBA00049176"/>
    </source>
</evidence>
<dbReference type="Proteomes" id="UP000583387">
    <property type="component" value="Unassembled WGS sequence"/>
</dbReference>
<feature type="binding site" evidence="12">
    <location>
        <begin position="97"/>
        <end position="98"/>
    </location>
    <ligand>
        <name>CoA</name>
        <dbReference type="ChEBI" id="CHEBI:57287"/>
    </ligand>
</feature>
<accession>A0A7U7EP27</accession>
<evidence type="ECO:0000259" key="14">
    <source>
        <dbReference type="Pfam" id="PF01648"/>
    </source>
</evidence>
<dbReference type="AlphaFoldDB" id="A0A7U7EP27"/>
<comment type="cofactor">
    <cofactor evidence="13">
        <name>Mg(2+)</name>
        <dbReference type="ChEBI" id="CHEBI:18420"/>
    </cofactor>
</comment>
<comment type="catalytic activity">
    <reaction evidence="10">
        <text>apo-[aryl-carrier protein] + CoA = holo-[aryl-carrier protein] + adenosine 3',5'-bisphosphate + H(+)</text>
        <dbReference type="Rhea" id="RHEA:48404"/>
        <dbReference type="Rhea" id="RHEA-COMP:15903"/>
        <dbReference type="Rhea" id="RHEA-COMP:17557"/>
        <dbReference type="ChEBI" id="CHEBI:15378"/>
        <dbReference type="ChEBI" id="CHEBI:29999"/>
        <dbReference type="ChEBI" id="CHEBI:57287"/>
        <dbReference type="ChEBI" id="CHEBI:58343"/>
        <dbReference type="ChEBI" id="CHEBI:64479"/>
    </reaction>
</comment>
<dbReference type="InterPro" id="IPR003542">
    <property type="entry name" value="Enbac_synth_compD-like"/>
</dbReference>
<dbReference type="GO" id="GO:0005886">
    <property type="term" value="C:plasma membrane"/>
    <property type="evidence" value="ECO:0007669"/>
    <property type="project" value="TreeGrafter"/>
</dbReference>
<feature type="domain" description="4'-phosphopantetheinyl transferase N-terminal" evidence="15">
    <location>
        <begin position="46"/>
        <end position="108"/>
    </location>
</feature>
<dbReference type="UniPathway" id="UPA00017"/>
<dbReference type="RefSeq" id="WP_187671780.1">
    <property type="nucleotide sequence ID" value="NZ_CAJFCI010000054.1"/>
</dbReference>
<reference evidence="16 17" key="1">
    <citation type="submission" date="2020-08" db="EMBL/GenBank/DDBJ databases">
        <authorList>
            <person name="Criscuolo A."/>
        </authorList>
    </citation>
    <scope>NUCLEOTIDE SEQUENCE [LARGE SCALE GENOMIC DNA]</scope>
    <source>
        <strain evidence="16">CIP111764</strain>
    </source>
</reference>
<evidence type="ECO:0000256" key="2">
    <source>
        <dbReference type="ARBA" id="ARBA00004993"/>
    </source>
</evidence>
<feature type="binding site" evidence="13">
    <location>
        <position position="119"/>
    </location>
    <ligand>
        <name>Mg(2+)</name>
        <dbReference type="ChEBI" id="CHEBI:18420"/>
    </ligand>
</feature>
<dbReference type="GO" id="GO:0009366">
    <property type="term" value="C:enterobactin synthetase complex"/>
    <property type="evidence" value="ECO:0007669"/>
    <property type="project" value="InterPro"/>
</dbReference>
<comment type="catalytic activity">
    <reaction evidence="11">
        <text>apo-[peptidyl-carrier protein] + CoA = holo-[peptidyl-carrier protein] + adenosine 3',5'-bisphosphate + H(+)</text>
        <dbReference type="Rhea" id="RHEA:46228"/>
        <dbReference type="Rhea" id="RHEA-COMP:11479"/>
        <dbReference type="Rhea" id="RHEA-COMP:11480"/>
        <dbReference type="ChEBI" id="CHEBI:15378"/>
        <dbReference type="ChEBI" id="CHEBI:29999"/>
        <dbReference type="ChEBI" id="CHEBI:57287"/>
        <dbReference type="ChEBI" id="CHEBI:58343"/>
        <dbReference type="ChEBI" id="CHEBI:64479"/>
    </reaction>
</comment>
<evidence type="ECO:0000256" key="5">
    <source>
        <dbReference type="ARBA" id="ARBA00019087"/>
    </source>
</evidence>
<dbReference type="PANTHER" id="PTHR38096:SF1">
    <property type="entry name" value="ENTEROBACTIN SYNTHASE COMPONENT D"/>
    <property type="match status" value="1"/>
</dbReference>
<evidence type="ECO:0000256" key="1">
    <source>
        <dbReference type="ARBA" id="ARBA00003937"/>
    </source>
</evidence>
<dbReference type="GO" id="GO:0009239">
    <property type="term" value="P:enterobactin biosynthetic process"/>
    <property type="evidence" value="ECO:0007669"/>
    <property type="project" value="UniProtKB-UniPathway"/>
</dbReference>
<evidence type="ECO:0000256" key="4">
    <source>
        <dbReference type="ARBA" id="ARBA00011503"/>
    </source>
</evidence>
<sequence length="234" mass="26218">MRFCERPVLERRVSVPGCVVIGTRFDHRLLSPACIARSDIDLPPGIRRSAPRRQAEFLAGRLCTRKALEALTGTATVPLQGTDRSPQWPASVCGSITHNRHRALAMVALREDFRALGIDIETRLDEGQSHALAGEILARSEHERFLAMPKERRAWLLTLAFSLKESLYKALYPLTGTQFYFEHAELLDWSPDGHARLRLLCDLSDGFPANTEIAGRFCELGDDLLSYVAIPNRP</sequence>
<feature type="binding site" evidence="13">
    <location>
        <position position="121"/>
    </location>
    <ligand>
        <name>Mg(2+)</name>
        <dbReference type="ChEBI" id="CHEBI:18420"/>
    </ligand>
</feature>
<dbReference type="PANTHER" id="PTHR38096">
    <property type="entry name" value="ENTEROBACTIN SYNTHASE COMPONENT D"/>
    <property type="match status" value="1"/>
</dbReference>
<dbReference type="Pfam" id="PF17837">
    <property type="entry name" value="4PPT_N"/>
    <property type="match status" value="1"/>
</dbReference>
<comment type="subunit">
    <text evidence="4">EntB, EntD, EntE, and EntF form a multienzyme complex called enterobactin synthase.</text>
</comment>
<dbReference type="Gene3D" id="3.90.470.20">
    <property type="entry name" value="4'-phosphopantetheinyl transferase domain"/>
    <property type="match status" value="1"/>
</dbReference>
<gene>
    <name evidence="16" type="ORF">PSEWESI4_02752</name>
</gene>
<evidence type="ECO:0000256" key="12">
    <source>
        <dbReference type="PIRSR" id="PIRSR603542-1"/>
    </source>
</evidence>
<evidence type="ECO:0000313" key="16">
    <source>
        <dbReference type="EMBL" id="CAD5108466.1"/>
    </source>
</evidence>
<feature type="binding site" evidence="12">
    <location>
        <position position="53"/>
    </location>
    <ligand>
        <name>CoA</name>
        <dbReference type="ChEBI" id="CHEBI:57287"/>
    </ligand>
</feature>
<dbReference type="InterPro" id="IPR037143">
    <property type="entry name" value="4-PPantetheinyl_Trfase_dom_sf"/>
</dbReference>
<dbReference type="InterPro" id="IPR041354">
    <property type="entry name" value="4PPT_N"/>
</dbReference>
<feature type="domain" description="4'-phosphopantetheinyl transferase" evidence="14">
    <location>
        <begin position="116"/>
        <end position="191"/>
    </location>
</feature>
<comment type="pathway">
    <text evidence="2">Siderophore biosynthesis; enterobactin biosynthesis.</text>
</comment>
<dbReference type="InterPro" id="IPR008278">
    <property type="entry name" value="4-PPantetheinyl_Trfase_dom"/>
</dbReference>
<evidence type="ECO:0000259" key="15">
    <source>
        <dbReference type="Pfam" id="PF17837"/>
    </source>
</evidence>
<dbReference type="PRINTS" id="PR01399">
    <property type="entry name" value="ENTSNTHTASED"/>
</dbReference>
<evidence type="ECO:0000256" key="8">
    <source>
        <dbReference type="ARBA" id="ARBA00029894"/>
    </source>
</evidence>
<comment type="similarity">
    <text evidence="3">Belongs to the P-Pant transferase superfamily. EntD family.</text>
</comment>
<keyword evidence="7" id="KW-0259">Enterobactin biosynthesis</keyword>
<dbReference type="GO" id="GO:0000287">
    <property type="term" value="F:magnesium ion binding"/>
    <property type="evidence" value="ECO:0007669"/>
    <property type="project" value="InterPro"/>
</dbReference>
<dbReference type="EMBL" id="CAJFCI010000054">
    <property type="protein sequence ID" value="CAD5108466.1"/>
    <property type="molecule type" value="Genomic_DNA"/>
</dbReference>
<dbReference type="Pfam" id="PF01648">
    <property type="entry name" value="ACPS"/>
    <property type="match status" value="1"/>
</dbReference>
<dbReference type="SUPFAM" id="SSF56214">
    <property type="entry name" value="4'-phosphopantetheinyl transferase"/>
    <property type="match status" value="1"/>
</dbReference>
<feature type="binding site" evidence="12">
    <location>
        <position position="61"/>
    </location>
    <ligand>
        <name>CoA</name>
        <dbReference type="ChEBI" id="CHEBI:57287"/>
    </ligand>
</feature>
<dbReference type="GO" id="GO:0008897">
    <property type="term" value="F:holo-[acyl-carrier-protein] synthase activity"/>
    <property type="evidence" value="ECO:0007669"/>
    <property type="project" value="InterPro"/>
</dbReference>
<keyword evidence="17" id="KW-1185">Reference proteome</keyword>
<name>A0A7U7EP27_9GAMM</name>
<protein>
    <recommendedName>
        <fullName evidence="5">Enterobactin synthase component D</fullName>
    </recommendedName>
    <alternativeName>
        <fullName evidence="8">4'-phosphopantetheinyl transferase EntD</fullName>
    </alternativeName>
    <alternativeName>
        <fullName evidence="9">Enterochelin synthase D</fullName>
    </alternativeName>
</protein>
<keyword evidence="6" id="KW-0808">Transferase</keyword>
<keyword evidence="13" id="KW-0460">Magnesium</keyword>
<organism evidence="16 17">
    <name type="scientific">Zestomonas carbonaria</name>
    <dbReference type="NCBI Taxonomy" id="2762745"/>
    <lineage>
        <taxon>Bacteria</taxon>
        <taxon>Pseudomonadati</taxon>
        <taxon>Pseudomonadota</taxon>
        <taxon>Gammaproteobacteria</taxon>
        <taxon>Pseudomonadales</taxon>
        <taxon>Pseudomonadaceae</taxon>
        <taxon>Zestomonas</taxon>
    </lineage>
</organism>
<keyword evidence="13" id="KW-0479">Metal-binding</keyword>
<evidence type="ECO:0000256" key="7">
    <source>
        <dbReference type="ARBA" id="ARBA00023191"/>
    </source>
</evidence>
<proteinExistence type="inferred from homology"/>